<proteinExistence type="predicted"/>
<comment type="caution">
    <text evidence="2">The sequence shown here is derived from an EMBL/GenBank/DDBJ whole genome shotgun (WGS) entry which is preliminary data.</text>
</comment>
<keyword evidence="3" id="KW-1185">Reference proteome</keyword>
<accession>A0ABT2PTN8</accession>
<feature type="domain" description="DUF2779" evidence="1">
    <location>
        <begin position="389"/>
        <end position="535"/>
    </location>
</feature>
<evidence type="ECO:0000259" key="1">
    <source>
        <dbReference type="Pfam" id="PF11074"/>
    </source>
</evidence>
<reference evidence="3" key="1">
    <citation type="submission" date="2023-07" db="EMBL/GenBank/DDBJ databases">
        <title>Novel Mycoplasma species identified in domestic and wild animals.</title>
        <authorList>
            <person name="Volokhov D.V."/>
            <person name="Furtak V.A."/>
            <person name="Zagorodnyaya T.A."/>
        </authorList>
    </citation>
    <scope>NUCLEOTIDE SEQUENCE [LARGE SCALE GENOMIC DNA]</scope>
    <source>
        <strain evidence="3">92-19</strain>
    </source>
</reference>
<organism evidence="2 3">
    <name type="scientific">Paracholeplasma vituli</name>
    <dbReference type="NCBI Taxonomy" id="69473"/>
    <lineage>
        <taxon>Bacteria</taxon>
        <taxon>Bacillati</taxon>
        <taxon>Mycoplasmatota</taxon>
        <taxon>Mollicutes</taxon>
        <taxon>Acholeplasmatales</taxon>
        <taxon>Acholeplasmataceae</taxon>
        <taxon>Paracholeplasma</taxon>
    </lineage>
</organism>
<evidence type="ECO:0000313" key="2">
    <source>
        <dbReference type="EMBL" id="MCU0104307.1"/>
    </source>
</evidence>
<sequence length="606" mass="71566">MKISKTGFTNIVRCSRYGALEEIYRKKNQAIVTFSEDMDDLMTAENFMKRDELLNDMYDEEEDLIVKDDPQLRVMMPFYNAMEGLTAKAVSKHFSGDFQFNMLDTYKQKRFEMERDGYHFYCFLDGYLAQENGYKVFETKATTSRKYLDMTHEKESMFAFSPEGILMLTKDLGFPTDEKYDKKLQKLYDRYSDEGRYVYDLAFQRYIIEHSENPPQGKKGFYLAVLNKDYVFDGTYDQNNKPVYGDDIIVLVDFTSITERYMPIIEADMKTVIDYLNHMNANPVDIGKHCQRKDRKQCQFYSICWSHVPEKNSVLTYLNNHNGFTDEYGEKRDRYDLINEGIVNALDIPESWLKRENNIIQRRVIESQTPYYHYRKIREGILELRYPIYHLDFESFPCPLPRFKGETPYMQSLFQYSIHIEHEPNVCDKNEDNYSFLATDHFDQREALIKGMIDVIKPDGGSVLVYNIAFEKTRIHELARLFPAYKDRLIDIADRLFDLMDIVKGNTKLYKNLGYDEEEAKKINYYHNDLNGSYSIKKVLPLFSNLTYKGMPVANGNDAIVQYATMPTYDPKTKERVKRDMLEYCKQDTWAMVEILKQLRTIAGVR</sequence>
<dbReference type="EMBL" id="JAOEGN010000002">
    <property type="protein sequence ID" value="MCU0104307.1"/>
    <property type="molecule type" value="Genomic_DNA"/>
</dbReference>
<dbReference type="Pfam" id="PF11074">
    <property type="entry name" value="DUF2779"/>
    <property type="match status" value="1"/>
</dbReference>
<evidence type="ECO:0000313" key="3">
    <source>
        <dbReference type="Proteomes" id="UP001209076"/>
    </source>
</evidence>
<gene>
    <name evidence="2" type="ORF">N7603_01400</name>
</gene>
<protein>
    <submittedName>
        <fullName evidence="2">DUF2779 domain-containing protein</fullName>
    </submittedName>
</protein>
<dbReference type="InterPro" id="IPR021301">
    <property type="entry name" value="DUF2779"/>
</dbReference>
<dbReference type="RefSeq" id="WP_262095530.1">
    <property type="nucleotide sequence ID" value="NZ_JAOEGN010000002.1"/>
</dbReference>
<dbReference type="Proteomes" id="UP001209076">
    <property type="component" value="Unassembled WGS sequence"/>
</dbReference>
<name>A0ABT2PTN8_9MOLU</name>